<keyword evidence="3" id="KW-0547">Nucleotide-binding</keyword>
<evidence type="ECO:0000256" key="3">
    <source>
        <dbReference type="ARBA" id="ARBA00022741"/>
    </source>
</evidence>
<dbReference type="Proteomes" id="UP000245845">
    <property type="component" value="Unassembled WGS sequence"/>
</dbReference>
<dbReference type="EMBL" id="QGDL01000023">
    <property type="protein sequence ID" value="PWJ19438.1"/>
    <property type="molecule type" value="Genomic_DNA"/>
</dbReference>
<keyword evidence="4 6" id="KW-0067">ATP-binding</keyword>
<dbReference type="PANTHER" id="PTHR43776">
    <property type="entry name" value="TRANSPORT ATP-BINDING PROTEIN"/>
    <property type="match status" value="1"/>
</dbReference>
<dbReference type="InterPro" id="IPR027417">
    <property type="entry name" value="P-loop_NTPase"/>
</dbReference>
<dbReference type="InterPro" id="IPR003439">
    <property type="entry name" value="ABC_transporter-like_ATP-bd"/>
</dbReference>
<dbReference type="GO" id="GO:0015833">
    <property type="term" value="P:peptide transport"/>
    <property type="evidence" value="ECO:0007669"/>
    <property type="project" value="InterPro"/>
</dbReference>
<evidence type="ECO:0000256" key="1">
    <source>
        <dbReference type="ARBA" id="ARBA00005417"/>
    </source>
</evidence>
<dbReference type="GO" id="GO:0016887">
    <property type="term" value="F:ATP hydrolysis activity"/>
    <property type="evidence" value="ECO:0007669"/>
    <property type="project" value="InterPro"/>
</dbReference>
<evidence type="ECO:0000256" key="2">
    <source>
        <dbReference type="ARBA" id="ARBA00022448"/>
    </source>
</evidence>
<accession>A0A2Y9BM83</accession>
<dbReference type="PROSITE" id="PS00211">
    <property type="entry name" value="ABC_TRANSPORTER_1"/>
    <property type="match status" value="1"/>
</dbReference>
<reference evidence="6 7" key="1">
    <citation type="submission" date="2018-05" db="EMBL/GenBank/DDBJ databases">
        <title>The Hungate 1000. A catalogue of reference genomes from the rumen microbiome.</title>
        <authorList>
            <person name="Kelly W."/>
        </authorList>
    </citation>
    <scope>NUCLEOTIDE SEQUENCE [LARGE SCALE GENOMIC DNA]</scope>
    <source>
        <strain evidence="6 7">NLAE-zl-C242</strain>
    </source>
</reference>
<dbReference type="CDD" id="cd03257">
    <property type="entry name" value="ABC_NikE_OppD_transporters"/>
    <property type="match status" value="1"/>
</dbReference>
<dbReference type="InterPro" id="IPR013563">
    <property type="entry name" value="Oligopep_ABC_C"/>
</dbReference>
<dbReference type="AlphaFoldDB" id="A0A2Y9BM83"/>
<dbReference type="SUPFAM" id="SSF52540">
    <property type="entry name" value="P-loop containing nucleoside triphosphate hydrolases"/>
    <property type="match status" value="1"/>
</dbReference>
<evidence type="ECO:0000313" key="7">
    <source>
        <dbReference type="Proteomes" id="UP000245845"/>
    </source>
</evidence>
<dbReference type="PANTHER" id="PTHR43776:SF7">
    <property type="entry name" value="D,D-DIPEPTIDE TRANSPORT ATP-BINDING PROTEIN DDPF-RELATED"/>
    <property type="match status" value="1"/>
</dbReference>
<dbReference type="NCBIfam" id="TIGR01727">
    <property type="entry name" value="oligo_HPY"/>
    <property type="match status" value="1"/>
</dbReference>
<dbReference type="InterPro" id="IPR003593">
    <property type="entry name" value="AAA+_ATPase"/>
</dbReference>
<dbReference type="Gene3D" id="3.40.50.300">
    <property type="entry name" value="P-loop containing nucleotide triphosphate hydrolases"/>
    <property type="match status" value="1"/>
</dbReference>
<sequence>MNNNEKQPLVQVRDVCKYFKVGKKAYLKAVDHVSFDVFKGETVGVVGESGCGKSTLGRCMIRLYEPTAGEVIYDGKDITKLSKEEQKQFCQKVQMIFQNPYASLNSRMTVKEIVGEGLKQHGTPRKELEERVKTLLETVGLNKDHMSRFPHEFSGGQRQRIGIARALSVEPDFIICDEPISALDVSVQAQVINMLKELQEKRGLTYMFIAHDLSVVKYISDRVVVMYLGTVVETAETEELYGNTMHPYTKALISAIPEADPDRAKASQRIPIKGEIPSPINPPECCRFVERCQYATERCHKEQPELREMTPGHYVACHLV</sequence>
<proteinExistence type="inferred from homology"/>
<dbReference type="InterPro" id="IPR050319">
    <property type="entry name" value="ABC_transp_ATP-bind"/>
</dbReference>
<dbReference type="FunFam" id="3.40.50.300:FF:000016">
    <property type="entry name" value="Oligopeptide ABC transporter ATP-binding component"/>
    <property type="match status" value="1"/>
</dbReference>
<dbReference type="PROSITE" id="PS50893">
    <property type="entry name" value="ABC_TRANSPORTER_2"/>
    <property type="match status" value="1"/>
</dbReference>
<dbReference type="OrthoDB" id="9806285at2"/>
<dbReference type="Pfam" id="PF08352">
    <property type="entry name" value="oligo_HPY"/>
    <property type="match status" value="1"/>
</dbReference>
<evidence type="ECO:0000313" key="6">
    <source>
        <dbReference type="EMBL" id="PWJ19438.1"/>
    </source>
</evidence>
<gene>
    <name evidence="6" type="ORF">A8806_12327</name>
</gene>
<dbReference type="GO" id="GO:0055085">
    <property type="term" value="P:transmembrane transport"/>
    <property type="evidence" value="ECO:0007669"/>
    <property type="project" value="UniProtKB-ARBA"/>
</dbReference>
<keyword evidence="2" id="KW-0813">Transport</keyword>
<comment type="similarity">
    <text evidence="1">Belongs to the ABC transporter superfamily.</text>
</comment>
<comment type="caution">
    <text evidence="6">The sequence shown here is derived from an EMBL/GenBank/DDBJ whole genome shotgun (WGS) entry which is preliminary data.</text>
</comment>
<feature type="domain" description="ABC transporter" evidence="5">
    <location>
        <begin position="10"/>
        <end position="253"/>
    </location>
</feature>
<name>A0A2Y9BM83_9FIRM</name>
<dbReference type="RefSeq" id="WP_109733872.1">
    <property type="nucleotide sequence ID" value="NZ_BAAACK010000005.1"/>
</dbReference>
<evidence type="ECO:0000256" key="4">
    <source>
        <dbReference type="ARBA" id="ARBA00022840"/>
    </source>
</evidence>
<dbReference type="SMART" id="SM00382">
    <property type="entry name" value="AAA"/>
    <property type="match status" value="1"/>
</dbReference>
<evidence type="ECO:0000259" key="5">
    <source>
        <dbReference type="PROSITE" id="PS50893"/>
    </source>
</evidence>
<dbReference type="InterPro" id="IPR017871">
    <property type="entry name" value="ABC_transporter-like_CS"/>
</dbReference>
<dbReference type="Pfam" id="PF00005">
    <property type="entry name" value="ABC_tran"/>
    <property type="match status" value="1"/>
</dbReference>
<dbReference type="GO" id="GO:0005524">
    <property type="term" value="F:ATP binding"/>
    <property type="evidence" value="ECO:0007669"/>
    <property type="project" value="UniProtKB-KW"/>
</dbReference>
<organism evidence="6 7">
    <name type="scientific">Faecalicatena orotica</name>
    <dbReference type="NCBI Taxonomy" id="1544"/>
    <lineage>
        <taxon>Bacteria</taxon>
        <taxon>Bacillati</taxon>
        <taxon>Bacillota</taxon>
        <taxon>Clostridia</taxon>
        <taxon>Lachnospirales</taxon>
        <taxon>Lachnospiraceae</taxon>
        <taxon>Faecalicatena</taxon>
    </lineage>
</organism>
<keyword evidence="7" id="KW-1185">Reference proteome</keyword>
<protein>
    <submittedName>
        <fullName evidence="6">Oligopeptide transport system ATP-binding protein</fullName>
    </submittedName>
</protein>